<dbReference type="VEuPathDB" id="FungiDB:sscle_14g101940"/>
<dbReference type="OMA" id="HESNRTD"/>
<dbReference type="GO" id="GO:0008199">
    <property type="term" value="F:ferric iron binding"/>
    <property type="evidence" value="ECO:0007669"/>
    <property type="project" value="InterPro"/>
</dbReference>
<dbReference type="Gene3D" id="2.60.130.10">
    <property type="entry name" value="Aromatic compound dioxygenase"/>
    <property type="match status" value="1"/>
</dbReference>
<dbReference type="GO" id="GO:0016702">
    <property type="term" value="F:oxidoreductase activity, acting on single donors with incorporation of molecular oxygen, incorporation of two atoms of oxygen"/>
    <property type="evidence" value="ECO:0007669"/>
    <property type="project" value="InterPro"/>
</dbReference>
<dbReference type="SUPFAM" id="SSF49482">
    <property type="entry name" value="Aromatic compound dioxygenase"/>
    <property type="match status" value="1"/>
</dbReference>
<dbReference type="Proteomes" id="UP000177798">
    <property type="component" value="Chromosome 14"/>
</dbReference>
<proteinExistence type="predicted"/>
<dbReference type="KEGG" id="ssl:SS1G_09100"/>
<accession>A0A1D9QKF5</accession>
<feature type="chain" id="PRO_5010577487" description="Intradiol ring-cleavage dioxygenases domain-containing protein" evidence="1">
    <location>
        <begin position="19"/>
        <end position="349"/>
    </location>
</feature>
<dbReference type="CDD" id="cd03457">
    <property type="entry name" value="intradiol_dioxygenase_like"/>
    <property type="match status" value="1"/>
</dbReference>
<organism evidence="3 4">
    <name type="scientific">Sclerotinia sclerotiorum (strain ATCC 18683 / 1980 / Ss-1)</name>
    <name type="common">White mold</name>
    <name type="synonym">Whetzelinia sclerotiorum</name>
    <dbReference type="NCBI Taxonomy" id="665079"/>
    <lineage>
        <taxon>Eukaryota</taxon>
        <taxon>Fungi</taxon>
        <taxon>Dikarya</taxon>
        <taxon>Ascomycota</taxon>
        <taxon>Pezizomycotina</taxon>
        <taxon>Leotiomycetes</taxon>
        <taxon>Helotiales</taxon>
        <taxon>Sclerotiniaceae</taxon>
        <taxon>Sclerotinia</taxon>
    </lineage>
</organism>
<gene>
    <name evidence="3" type="ORF">sscle_14g101940</name>
</gene>
<dbReference type="PANTHER" id="PTHR34315:SF1">
    <property type="entry name" value="INTRADIOL RING-CLEAVAGE DIOXYGENASES DOMAIN-CONTAINING PROTEIN-RELATED"/>
    <property type="match status" value="1"/>
</dbReference>
<evidence type="ECO:0000259" key="2">
    <source>
        <dbReference type="Pfam" id="PF00775"/>
    </source>
</evidence>
<feature type="signal peptide" evidence="1">
    <location>
        <begin position="1"/>
        <end position="18"/>
    </location>
</feature>
<feature type="domain" description="Intradiol ring-cleavage dioxygenases" evidence="2">
    <location>
        <begin position="128"/>
        <end position="230"/>
    </location>
</feature>
<dbReference type="RefSeq" id="XP_001590335.1">
    <property type="nucleotide sequence ID" value="XM_001590285.1"/>
</dbReference>
<dbReference type="Pfam" id="PF00775">
    <property type="entry name" value="Dioxygenase_C"/>
    <property type="match status" value="1"/>
</dbReference>
<reference evidence="4" key="1">
    <citation type="journal article" date="2017" name="Genome Biol. Evol.">
        <title>The complete genome sequence of the phytopathogenic fungus Sclerotinia sclerotiorum reveals insights into the genome architecture of broad host range pathogens.</title>
        <authorList>
            <person name="Derbyshire M."/>
            <person name="Denton-Giles M."/>
            <person name="Hegedus D."/>
            <person name="Seifbarghy S."/>
            <person name="Rollins J."/>
            <person name="van Kan J."/>
            <person name="Seidl M.F."/>
            <person name="Faino L."/>
            <person name="Mbengue M."/>
            <person name="Navaud O."/>
            <person name="Raffaele S."/>
            <person name="Hammond-Kosack K."/>
            <person name="Heard S."/>
            <person name="Oliver R."/>
        </authorList>
    </citation>
    <scope>NUCLEOTIDE SEQUENCE [LARGE SCALE GENOMIC DNA]</scope>
    <source>
        <strain evidence="4">ATCC 18683 / 1980 / Ss-1</strain>
    </source>
</reference>
<dbReference type="InterPro" id="IPR015889">
    <property type="entry name" value="Intradiol_dOase_core"/>
</dbReference>
<dbReference type="EMBL" id="CP017827">
    <property type="protein sequence ID" value="APA15424.1"/>
    <property type="molecule type" value="Genomic_DNA"/>
</dbReference>
<keyword evidence="1" id="KW-0732">Signal</keyword>
<protein>
    <recommendedName>
        <fullName evidence="2">Intradiol ring-cleavage dioxygenases domain-containing protein</fullName>
    </recommendedName>
</protein>
<evidence type="ECO:0000313" key="3">
    <source>
        <dbReference type="EMBL" id="APA15424.1"/>
    </source>
</evidence>
<dbReference type="InterPro" id="IPR000627">
    <property type="entry name" value="Intradiol_dOase_C"/>
</dbReference>
<dbReference type="PANTHER" id="PTHR34315">
    <property type="match status" value="1"/>
</dbReference>
<name>A0A1D9QKF5_SCLS1</name>
<evidence type="ECO:0000256" key="1">
    <source>
        <dbReference type="SAM" id="SignalP"/>
    </source>
</evidence>
<dbReference type="AlphaFoldDB" id="A0A1D9QKF5"/>
<dbReference type="OrthoDB" id="121380at2759"/>
<sequence>MHFSAAAISAILAFSVMAHPGHDIKQEIAERASFISQLKTRDLSHCSAELKARGLEQAAVARRSAIAQNERKKRGISSGKPYLKARDEATVLNTTHLSTEDYDASTDESIVFAGNNSCILSPEVTQGPYYVSGEYVRSDIVEDQQGIDLILDTQVIDMSTCDPVTNAVVEIWHCNSTGVYSGIVASTNGNSADTANINSTFLRGLQATDAEGVAQFKTLFPGHYTSRSNHIHVLVHFNGTTYANGTYGGGVVSHVGQMFFDQDLITQAEAISPYNTNRQPVTLNSADGVLADEAASSDPMIEYSLLGETVADGIFGWLAFGVDVSKSYNVKPAASLYSSGGVENQEGGH</sequence>
<evidence type="ECO:0000313" key="4">
    <source>
        <dbReference type="Proteomes" id="UP000177798"/>
    </source>
</evidence>